<reference evidence="10" key="1">
    <citation type="submission" date="2020-07" db="EMBL/GenBank/DDBJ databases">
        <title>Genome sequences of bacteria associated with the marine, planktonic diatom Thalassiosira profunda strain ECT2AJA-044.</title>
        <authorList>
            <person name="Gargas C.B."/>
            <person name="Roberts W.R."/>
            <person name="Alverson A.J."/>
        </authorList>
    </citation>
    <scope>NUCLEOTIDE SEQUENCE</scope>
    <source>
        <strain evidence="10">ECT2AJA-044</strain>
    </source>
</reference>
<evidence type="ECO:0000259" key="9">
    <source>
        <dbReference type="PROSITE" id="PS51464"/>
    </source>
</evidence>
<feature type="domain" description="CBS" evidence="8">
    <location>
        <begin position="206"/>
        <end position="264"/>
    </location>
</feature>
<feature type="domain" description="SIS" evidence="9">
    <location>
        <begin position="38"/>
        <end position="181"/>
    </location>
</feature>
<feature type="site" description="Catalytically relevant" evidence="6">
    <location>
        <position position="108"/>
    </location>
</feature>
<keyword evidence="2" id="KW-0677">Repeat</keyword>
<keyword evidence="5" id="KW-0862">Zinc</keyword>
<dbReference type="InterPro" id="IPR046342">
    <property type="entry name" value="CBS_dom_sf"/>
</dbReference>
<proteinExistence type="inferred from homology"/>
<dbReference type="GO" id="GO:0046872">
    <property type="term" value="F:metal ion binding"/>
    <property type="evidence" value="ECO:0007669"/>
    <property type="project" value="UniProtKB-KW"/>
</dbReference>
<sequence>MSDPKTGSVEGIAKQALRKEADALYLMAEELPPDFVPAVERILEIDGRVVVSGVGKSGHIGRKIAATLASTGTPSYFVHGSEASHGDLGMVTSHDICILISNSGETAELRDITLYTRRFNIPLIAISSNPDSVLMQAADYKLALPKAPEVCAIGKAPTTSTTLTLALGDALSVAVMEKRGFDADQFQVFHPGGKLGSQMSRVADLMHGVDQLPVVAPDDPMSEVLLTMTSGGFGVAFVVADGKLEGVITDGDLRRNMDSLLGKSAREIANTDPTKIEPDMLAAKALAIVNERKITALPVVDASGAPVGILHVHDLLRAGVA</sequence>
<dbReference type="SMART" id="SM00116">
    <property type="entry name" value="CBS"/>
    <property type="match status" value="2"/>
</dbReference>
<dbReference type="InterPro" id="IPR050986">
    <property type="entry name" value="GutQ/KpsF_isomerases"/>
</dbReference>
<dbReference type="KEGG" id="cact:HZ995_05225"/>
<evidence type="ECO:0000313" key="11">
    <source>
        <dbReference type="Proteomes" id="UP000665026"/>
    </source>
</evidence>
<dbReference type="PANTHER" id="PTHR42745">
    <property type="match status" value="1"/>
</dbReference>
<evidence type="ECO:0000256" key="2">
    <source>
        <dbReference type="ARBA" id="ARBA00022737"/>
    </source>
</evidence>
<dbReference type="Pfam" id="PF00571">
    <property type="entry name" value="CBS"/>
    <property type="match status" value="2"/>
</dbReference>
<gene>
    <name evidence="10" type="ORF">HZ995_05225</name>
</gene>
<dbReference type="Proteomes" id="UP000665026">
    <property type="component" value="Chromosome"/>
</dbReference>
<evidence type="ECO:0000256" key="6">
    <source>
        <dbReference type="PIRSR" id="PIRSR004692-3"/>
    </source>
</evidence>
<feature type="domain" description="CBS" evidence="8">
    <location>
        <begin position="269"/>
        <end position="321"/>
    </location>
</feature>
<dbReference type="GO" id="GO:0097367">
    <property type="term" value="F:carbohydrate derivative binding"/>
    <property type="evidence" value="ECO:0007669"/>
    <property type="project" value="InterPro"/>
</dbReference>
<dbReference type="FunFam" id="3.40.50.10490:FF:000011">
    <property type="entry name" value="Arabinose 5-phosphate isomerase"/>
    <property type="match status" value="1"/>
</dbReference>
<dbReference type="AlphaFoldDB" id="A0A975ERK0"/>
<dbReference type="Pfam" id="PF01380">
    <property type="entry name" value="SIS"/>
    <property type="match status" value="1"/>
</dbReference>
<dbReference type="CDD" id="cd05014">
    <property type="entry name" value="SIS_Kpsf"/>
    <property type="match status" value="1"/>
</dbReference>
<comment type="similarity">
    <text evidence="1 4">Belongs to the SIS family. GutQ/KpsF subfamily.</text>
</comment>
<evidence type="ECO:0000256" key="5">
    <source>
        <dbReference type="PIRSR" id="PIRSR004692-2"/>
    </source>
</evidence>
<dbReference type="SUPFAM" id="SSF54631">
    <property type="entry name" value="CBS-domain pair"/>
    <property type="match status" value="1"/>
</dbReference>
<dbReference type="GO" id="GO:0019146">
    <property type="term" value="F:arabinose-5-phosphate isomerase activity"/>
    <property type="evidence" value="ECO:0007669"/>
    <property type="project" value="UniProtKB-ARBA"/>
</dbReference>
<dbReference type="SUPFAM" id="SSF53697">
    <property type="entry name" value="SIS domain"/>
    <property type="match status" value="1"/>
</dbReference>
<dbReference type="GO" id="GO:1901135">
    <property type="term" value="P:carbohydrate derivative metabolic process"/>
    <property type="evidence" value="ECO:0007669"/>
    <property type="project" value="InterPro"/>
</dbReference>
<evidence type="ECO:0000256" key="7">
    <source>
        <dbReference type="PROSITE-ProRule" id="PRU00703"/>
    </source>
</evidence>
<evidence type="ECO:0000259" key="8">
    <source>
        <dbReference type="PROSITE" id="PS51371"/>
    </source>
</evidence>
<dbReference type="CDD" id="cd04604">
    <property type="entry name" value="CBS_pair_SIS_assoc"/>
    <property type="match status" value="1"/>
</dbReference>
<dbReference type="InterPro" id="IPR000644">
    <property type="entry name" value="CBS_dom"/>
</dbReference>
<evidence type="ECO:0000256" key="1">
    <source>
        <dbReference type="ARBA" id="ARBA00008165"/>
    </source>
</evidence>
<organism evidence="10 11">
    <name type="scientific">Cognatishimia activa</name>
    <dbReference type="NCBI Taxonomy" id="1715691"/>
    <lineage>
        <taxon>Bacteria</taxon>
        <taxon>Pseudomonadati</taxon>
        <taxon>Pseudomonadota</taxon>
        <taxon>Alphaproteobacteria</taxon>
        <taxon>Rhodobacterales</taxon>
        <taxon>Paracoccaceae</taxon>
        <taxon>Cognatishimia</taxon>
    </lineage>
</organism>
<dbReference type="NCBIfam" id="TIGR00393">
    <property type="entry name" value="kpsF"/>
    <property type="match status" value="1"/>
</dbReference>
<dbReference type="PROSITE" id="PS51464">
    <property type="entry name" value="SIS"/>
    <property type="match status" value="1"/>
</dbReference>
<keyword evidence="5" id="KW-0479">Metal-binding</keyword>
<accession>A0A975ERK0</accession>
<dbReference type="EMBL" id="CP060010">
    <property type="protein sequence ID" value="QTN36914.1"/>
    <property type="molecule type" value="Genomic_DNA"/>
</dbReference>
<feature type="binding site" evidence="5">
    <location>
        <position position="79"/>
    </location>
    <ligand>
        <name>Zn(2+)</name>
        <dbReference type="ChEBI" id="CHEBI:29105"/>
    </ligand>
</feature>
<protein>
    <submittedName>
        <fullName evidence="10">KpsF/GutQ family sugar-phosphate isomerase</fullName>
    </submittedName>
</protein>
<dbReference type="InterPro" id="IPR046348">
    <property type="entry name" value="SIS_dom_sf"/>
</dbReference>
<feature type="site" description="Catalytically relevant" evidence="6">
    <location>
        <position position="190"/>
    </location>
</feature>
<evidence type="ECO:0000256" key="3">
    <source>
        <dbReference type="ARBA" id="ARBA00023122"/>
    </source>
</evidence>
<evidence type="ECO:0000256" key="4">
    <source>
        <dbReference type="PIRNR" id="PIRNR004692"/>
    </source>
</evidence>
<dbReference type="PROSITE" id="PS51371">
    <property type="entry name" value="CBS"/>
    <property type="match status" value="2"/>
</dbReference>
<name>A0A975ERK0_9RHOB</name>
<dbReference type="GO" id="GO:0005975">
    <property type="term" value="P:carbohydrate metabolic process"/>
    <property type="evidence" value="ECO:0007669"/>
    <property type="project" value="InterPro"/>
</dbReference>
<feature type="site" description="Catalytically relevant" evidence="6">
    <location>
        <position position="56"/>
    </location>
</feature>
<feature type="site" description="Catalytically relevant" evidence="6">
    <location>
        <position position="149"/>
    </location>
</feature>
<dbReference type="Gene3D" id="3.10.580.10">
    <property type="entry name" value="CBS-domain"/>
    <property type="match status" value="1"/>
</dbReference>
<dbReference type="InterPro" id="IPR004800">
    <property type="entry name" value="KdsD/KpsF-type"/>
</dbReference>
<evidence type="ECO:0000313" key="10">
    <source>
        <dbReference type="EMBL" id="QTN36914.1"/>
    </source>
</evidence>
<dbReference type="PANTHER" id="PTHR42745:SF1">
    <property type="entry name" value="ARABINOSE 5-PHOSPHATE ISOMERASE KDSD"/>
    <property type="match status" value="1"/>
</dbReference>
<dbReference type="RefSeq" id="WP_209357610.1">
    <property type="nucleotide sequence ID" value="NZ_CP060010.1"/>
</dbReference>
<dbReference type="InterPro" id="IPR035474">
    <property type="entry name" value="SIS_Kpsf"/>
</dbReference>
<dbReference type="PIRSF" id="PIRSF004692">
    <property type="entry name" value="KdsD_KpsF"/>
    <property type="match status" value="1"/>
</dbReference>
<dbReference type="InterPro" id="IPR001347">
    <property type="entry name" value="SIS_dom"/>
</dbReference>
<keyword evidence="3 7" id="KW-0129">CBS domain</keyword>
<keyword evidence="10" id="KW-0413">Isomerase</keyword>
<dbReference type="Gene3D" id="3.40.50.10490">
    <property type="entry name" value="Glucose-6-phosphate isomerase like protein, domain 1"/>
    <property type="match status" value="1"/>
</dbReference>